<comment type="caution">
    <text evidence="1">The sequence shown here is derived from an EMBL/GenBank/DDBJ whole genome shotgun (WGS) entry which is preliminary data.</text>
</comment>
<proteinExistence type="predicted"/>
<evidence type="ECO:0000313" key="2">
    <source>
        <dbReference type="Proteomes" id="UP001234202"/>
    </source>
</evidence>
<organism evidence="1 2">
    <name type="scientific">Naganishia onofrii</name>
    <dbReference type="NCBI Taxonomy" id="1851511"/>
    <lineage>
        <taxon>Eukaryota</taxon>
        <taxon>Fungi</taxon>
        <taxon>Dikarya</taxon>
        <taxon>Basidiomycota</taxon>
        <taxon>Agaricomycotina</taxon>
        <taxon>Tremellomycetes</taxon>
        <taxon>Filobasidiales</taxon>
        <taxon>Filobasidiaceae</taxon>
        <taxon>Naganishia</taxon>
    </lineage>
</organism>
<accession>A0ACC2XSM9</accession>
<gene>
    <name evidence="1" type="ORF">QFC24_001276</name>
</gene>
<sequence>MTKSSSSSSLDDVEHSKATRQSFISRSKLKQRIVAGECLVIYKNNVLNLTRWADKHPGGPLAILHFVGRDATDEMDAYHSQQDISRFKGFVCGKVESGPFRPLTPPIALGLVRDETSSTGWRREGPVELAVKTLSESTPAQSQPGKTDPVNPRLEPDMLELGPEHELDIALEMSRSESYRVLKSQLEGAGLFTAPGSLLGYGADLVRYTILGAVAAWLYLTSTSALGWSISAVCLGAFWHQLTFVAHDAGHTGITGHTVTDRVIGTFVADWIGGLSLSWWKDNHNIHHLVTNHPEHDPDIQHIPFFAISTRFFGGLWSTYYKRVMAFDGFSRVMIGLQDKIYYVVLSLARFNLYANSYGFLALKMPRNRWFCFEMAGLAFFWTWFGLLLKGLPSTKMRVMYLLVSHIVTSPVHVQIVLSHFARSTEDLGPIESFPSRQLRTTMDVVCSPWIEFFHGGLHLQVTHHLFPRIPRHNLRKASLMVKEFCKEQEIEYAEYSFVEGPAEGPIPANTFKQEQQAIPRKEDLKDGEVVVRVMWLSLDPAMRGWLRDARSYIPPVKINEVMRAAGVGKIVVSKCPNRQVGDEVEGTFGWQEYWHGPSKYTELLQLDRILRTQLPVSSHPINAKLRVAAFAAFSQGITDVGKIKDGDTVVVSGAAGSVGLIVTQIAVSHPNCKVVGIAGSAGKCKTLRDLGCHATINYKDGDWRKQFKDNVGFFDIYFDNGKRNPFFFESYLPLLTGSFLVGGEMLDFALTRMNPHAKIVMCGAISDYNAGKPYRLGNYQALIAQKGTLQGFIVMDYTKRYHEGRAYLSKMLQEGKLKYKYHIVDNNGVNGCEEGLRGLFQGVNEGKM</sequence>
<reference evidence="1" key="1">
    <citation type="submission" date="2023-04" db="EMBL/GenBank/DDBJ databases">
        <title>Draft Genome sequencing of Naganishia species isolated from polar environments using Oxford Nanopore Technology.</title>
        <authorList>
            <person name="Leo P."/>
            <person name="Venkateswaran K."/>
        </authorList>
    </citation>
    <scope>NUCLEOTIDE SEQUENCE</scope>
    <source>
        <strain evidence="1">DBVPG 5303</strain>
    </source>
</reference>
<keyword evidence="2" id="KW-1185">Reference proteome</keyword>
<dbReference type="EMBL" id="JASBWV010000003">
    <property type="protein sequence ID" value="KAJ9127044.1"/>
    <property type="molecule type" value="Genomic_DNA"/>
</dbReference>
<dbReference type="Proteomes" id="UP001234202">
    <property type="component" value="Unassembled WGS sequence"/>
</dbReference>
<name>A0ACC2XSM9_9TREE</name>
<protein>
    <submittedName>
        <fullName evidence="1">Uncharacterized protein</fullName>
    </submittedName>
</protein>
<evidence type="ECO:0000313" key="1">
    <source>
        <dbReference type="EMBL" id="KAJ9127044.1"/>
    </source>
</evidence>